<feature type="compositionally biased region" description="Basic and acidic residues" evidence="9">
    <location>
        <begin position="70"/>
        <end position="80"/>
    </location>
</feature>
<dbReference type="CDD" id="cd01011">
    <property type="entry name" value="nicotinamidase"/>
    <property type="match status" value="1"/>
</dbReference>
<dbReference type="InterPro" id="IPR000868">
    <property type="entry name" value="Isochorismatase-like_dom"/>
</dbReference>
<evidence type="ECO:0000256" key="9">
    <source>
        <dbReference type="SAM" id="MobiDB-lite"/>
    </source>
</evidence>
<dbReference type="CDD" id="cd00051">
    <property type="entry name" value="EFh"/>
    <property type="match status" value="1"/>
</dbReference>
<feature type="compositionally biased region" description="Basic and acidic residues" evidence="9">
    <location>
        <begin position="155"/>
        <end position="170"/>
    </location>
</feature>
<dbReference type="InterPro" id="IPR018247">
    <property type="entry name" value="EF_Hand_1_Ca_BS"/>
</dbReference>
<dbReference type="Gene3D" id="3.40.50.850">
    <property type="entry name" value="Isochorismatase-like"/>
    <property type="match status" value="1"/>
</dbReference>
<dbReference type="EMBL" id="JARAKH010000005">
    <property type="protein sequence ID" value="KAK8403721.1"/>
    <property type="molecule type" value="Genomic_DNA"/>
</dbReference>
<keyword evidence="2" id="KW-0662">Pyridine nucleotide biosynthesis</keyword>
<dbReference type="AlphaFoldDB" id="A0AAW0UW09"/>
<feature type="domain" description="EF-hand" evidence="10">
    <location>
        <begin position="228"/>
        <end position="263"/>
    </location>
</feature>
<sequence>MGVDGPSPVHLSSPLDTWHTPLISTADRSPQYHYLPSHLPPRSPQHHYLCLTTLSPLNARPPLRPHHSHHQEAETRRESHTTTLLRHPTRRLRGKVAAAAAAAAMSLSSPKQPETPVSVSKSSAQHDATPSPSSLTPLAAQTTPGDKVSTIKQGTTRDETKATDGGREEGDTSQSQEQPCDLILECVADMDACFKAFDKDEDGFLNQSEFSALCRALFRNERGKPYPVETSMLNTIFAIFDTNKDHVIDKEEFRYCWQKWIKQVVRPVTALVIVDVQNDFISGSLALYNCPAGHHGEEVESFSSEGSTKTVNNSQVIPPINRMLDENRFDVVVYSLDWHPDNHVSFIDNVHMRPLHSSCKLTSEETQVYDTVIFDVNNDGTPMEQKLWPRHCVQNTWGAELHEDLKVAEDAILVYKGTDPDTDSYSVFWDNNKKFHTTLNEELQKRGVTDVFVCGVAYDVCVAATTKHAIEEGYRTILIDDGCRGVSEEDIMITREHITANQGLVVHSSQVKNLATGRDRPPVLAYKLALELSKKTKKK</sequence>
<keyword evidence="12" id="KW-1185">Reference proteome</keyword>
<feature type="region of interest" description="Disordered" evidence="9">
    <location>
        <begin position="59"/>
        <end position="177"/>
    </location>
</feature>
<dbReference type="GO" id="GO:0005509">
    <property type="term" value="F:calcium ion binding"/>
    <property type="evidence" value="ECO:0007669"/>
    <property type="project" value="InterPro"/>
</dbReference>
<dbReference type="Gene3D" id="1.10.238.10">
    <property type="entry name" value="EF-hand"/>
    <property type="match status" value="1"/>
</dbReference>
<feature type="domain" description="EF-hand" evidence="10">
    <location>
        <begin position="185"/>
        <end position="220"/>
    </location>
</feature>
<evidence type="ECO:0000313" key="12">
    <source>
        <dbReference type="Proteomes" id="UP001487740"/>
    </source>
</evidence>
<reference evidence="11 12" key="1">
    <citation type="submission" date="2023-03" db="EMBL/GenBank/DDBJ databases">
        <title>High-quality genome of Scylla paramamosain provides insights in environmental adaptation.</title>
        <authorList>
            <person name="Zhang L."/>
        </authorList>
    </citation>
    <scope>NUCLEOTIDE SEQUENCE [LARGE SCALE GENOMIC DNA]</scope>
    <source>
        <strain evidence="11">LZ_2023a</strain>
        <tissue evidence="11">Muscle</tissue>
    </source>
</reference>
<evidence type="ECO:0000256" key="2">
    <source>
        <dbReference type="ARBA" id="ARBA00022642"/>
    </source>
</evidence>
<evidence type="ECO:0000256" key="5">
    <source>
        <dbReference type="ARBA" id="ARBA00022837"/>
    </source>
</evidence>
<dbReference type="Pfam" id="PF13499">
    <property type="entry name" value="EF-hand_7"/>
    <property type="match status" value="1"/>
</dbReference>
<organism evidence="11 12">
    <name type="scientific">Scylla paramamosain</name>
    <name type="common">Mud crab</name>
    <dbReference type="NCBI Taxonomy" id="85552"/>
    <lineage>
        <taxon>Eukaryota</taxon>
        <taxon>Metazoa</taxon>
        <taxon>Ecdysozoa</taxon>
        <taxon>Arthropoda</taxon>
        <taxon>Crustacea</taxon>
        <taxon>Multicrustacea</taxon>
        <taxon>Malacostraca</taxon>
        <taxon>Eumalacostraca</taxon>
        <taxon>Eucarida</taxon>
        <taxon>Decapoda</taxon>
        <taxon>Pleocyemata</taxon>
        <taxon>Brachyura</taxon>
        <taxon>Eubrachyura</taxon>
        <taxon>Portunoidea</taxon>
        <taxon>Portunidae</taxon>
        <taxon>Portuninae</taxon>
        <taxon>Scylla</taxon>
    </lineage>
</organism>
<dbReference type="EC" id="3.5.1.19" evidence="7"/>
<dbReference type="InterPro" id="IPR036380">
    <property type="entry name" value="Isochorismatase-like_sf"/>
</dbReference>
<dbReference type="SUPFAM" id="SSF47473">
    <property type="entry name" value="EF-hand"/>
    <property type="match status" value="1"/>
</dbReference>
<evidence type="ECO:0000256" key="7">
    <source>
        <dbReference type="ARBA" id="ARBA00039017"/>
    </source>
</evidence>
<comment type="caution">
    <text evidence="11">The sequence shown here is derived from an EMBL/GenBank/DDBJ whole genome shotgun (WGS) entry which is preliminary data.</text>
</comment>
<dbReference type="InterPro" id="IPR052347">
    <property type="entry name" value="Isochorismatase_Nicotinamidase"/>
</dbReference>
<evidence type="ECO:0000256" key="3">
    <source>
        <dbReference type="ARBA" id="ARBA00022723"/>
    </source>
</evidence>
<dbReference type="Pfam" id="PF00857">
    <property type="entry name" value="Isochorismatase"/>
    <property type="match status" value="1"/>
</dbReference>
<keyword evidence="5" id="KW-0106">Calcium</keyword>
<dbReference type="InterPro" id="IPR002048">
    <property type="entry name" value="EF_hand_dom"/>
</dbReference>
<dbReference type="InterPro" id="IPR011992">
    <property type="entry name" value="EF-hand-dom_pair"/>
</dbReference>
<proteinExistence type="inferred from homology"/>
<protein>
    <recommendedName>
        <fullName evidence="7">nicotinamidase</fullName>
        <ecNumber evidence="7">3.5.1.19</ecNumber>
    </recommendedName>
    <alternativeName>
        <fullName evidence="8">Nicotinamide deamidase</fullName>
    </alternativeName>
</protein>
<evidence type="ECO:0000259" key="10">
    <source>
        <dbReference type="PROSITE" id="PS50222"/>
    </source>
</evidence>
<keyword evidence="3" id="KW-0479">Metal-binding</keyword>
<evidence type="ECO:0000256" key="8">
    <source>
        <dbReference type="ARBA" id="ARBA00043224"/>
    </source>
</evidence>
<dbReference type="SMART" id="SM00054">
    <property type="entry name" value="EFh"/>
    <property type="match status" value="2"/>
</dbReference>
<evidence type="ECO:0000313" key="11">
    <source>
        <dbReference type="EMBL" id="KAK8403721.1"/>
    </source>
</evidence>
<dbReference type="PROSITE" id="PS50222">
    <property type="entry name" value="EF_HAND_2"/>
    <property type="match status" value="2"/>
</dbReference>
<dbReference type="SUPFAM" id="SSF52499">
    <property type="entry name" value="Isochorismatase-like hydrolases"/>
    <property type="match status" value="1"/>
</dbReference>
<dbReference type="Proteomes" id="UP001487740">
    <property type="component" value="Unassembled WGS sequence"/>
</dbReference>
<dbReference type="PROSITE" id="PS00018">
    <property type="entry name" value="EF_HAND_1"/>
    <property type="match status" value="2"/>
</dbReference>
<evidence type="ECO:0000256" key="4">
    <source>
        <dbReference type="ARBA" id="ARBA00022801"/>
    </source>
</evidence>
<dbReference type="GO" id="GO:0019363">
    <property type="term" value="P:pyridine nucleotide biosynthetic process"/>
    <property type="evidence" value="ECO:0007669"/>
    <property type="project" value="UniProtKB-KW"/>
</dbReference>
<comment type="similarity">
    <text evidence="1">Belongs to the isochorismatase family.</text>
</comment>
<name>A0AAW0UW09_SCYPA</name>
<evidence type="ECO:0000256" key="6">
    <source>
        <dbReference type="ARBA" id="ARBA00037900"/>
    </source>
</evidence>
<comment type="pathway">
    <text evidence="6">Cofactor biosynthesis; nicotinate biosynthesis; nicotinate from nicotinamide: step 1/1.</text>
</comment>
<accession>A0AAW0UW09</accession>
<evidence type="ECO:0000256" key="1">
    <source>
        <dbReference type="ARBA" id="ARBA00006336"/>
    </source>
</evidence>
<keyword evidence="4" id="KW-0378">Hydrolase</keyword>
<dbReference type="PANTHER" id="PTHR11080">
    <property type="entry name" value="PYRAZINAMIDASE/NICOTINAMIDASE"/>
    <property type="match status" value="1"/>
</dbReference>
<feature type="compositionally biased region" description="Polar residues" evidence="9">
    <location>
        <begin position="106"/>
        <end position="154"/>
    </location>
</feature>
<gene>
    <name evidence="11" type="ORF">O3P69_000072</name>
</gene>
<dbReference type="PANTHER" id="PTHR11080:SF2">
    <property type="entry name" value="LD05707P"/>
    <property type="match status" value="1"/>
</dbReference>
<dbReference type="GO" id="GO:0008936">
    <property type="term" value="F:nicotinamidase activity"/>
    <property type="evidence" value="ECO:0007669"/>
    <property type="project" value="UniProtKB-EC"/>
</dbReference>